<keyword evidence="2 6" id="KW-0349">Heme</keyword>
<accession>A0A562UU55</accession>
<keyword evidence="7" id="KW-1133">Transmembrane helix</keyword>
<evidence type="ECO:0000256" key="7">
    <source>
        <dbReference type="SAM" id="Phobius"/>
    </source>
</evidence>
<keyword evidence="3 6" id="KW-0479">Metal-binding</keyword>
<dbReference type="Pfam" id="PF00034">
    <property type="entry name" value="Cytochrom_C"/>
    <property type="match status" value="1"/>
</dbReference>
<comment type="caution">
    <text evidence="9">The sequence shown here is derived from an EMBL/GenBank/DDBJ whole genome shotgun (WGS) entry which is preliminary data.</text>
</comment>
<dbReference type="GO" id="GO:0046872">
    <property type="term" value="F:metal ion binding"/>
    <property type="evidence" value="ECO:0007669"/>
    <property type="project" value="UniProtKB-KW"/>
</dbReference>
<keyword evidence="5 6" id="KW-0408">Iron</keyword>
<dbReference type="PROSITE" id="PS51007">
    <property type="entry name" value="CYTC"/>
    <property type="match status" value="1"/>
</dbReference>
<evidence type="ECO:0000256" key="3">
    <source>
        <dbReference type="ARBA" id="ARBA00022723"/>
    </source>
</evidence>
<keyword evidence="7" id="KW-0812">Transmembrane</keyword>
<evidence type="ECO:0000256" key="6">
    <source>
        <dbReference type="PROSITE-ProRule" id="PRU00433"/>
    </source>
</evidence>
<keyword evidence="4" id="KW-0249">Electron transport</keyword>
<feature type="transmembrane region" description="Helical" evidence="7">
    <location>
        <begin position="6"/>
        <end position="27"/>
    </location>
</feature>
<dbReference type="InterPro" id="IPR002327">
    <property type="entry name" value="Cyt_c_1A/1B"/>
</dbReference>
<dbReference type="STRING" id="476157.GCA_001663155_02555"/>
<evidence type="ECO:0000313" key="10">
    <source>
        <dbReference type="Proteomes" id="UP000320547"/>
    </source>
</evidence>
<dbReference type="SUPFAM" id="SSF46626">
    <property type="entry name" value="Cytochrome c"/>
    <property type="match status" value="1"/>
</dbReference>
<proteinExistence type="predicted"/>
<keyword evidence="7" id="KW-0472">Membrane</keyword>
<dbReference type="RefSeq" id="WP_067601933.1">
    <property type="nucleotide sequence ID" value="NZ_CP015963.1"/>
</dbReference>
<dbReference type="Gene3D" id="1.10.760.10">
    <property type="entry name" value="Cytochrome c-like domain"/>
    <property type="match status" value="1"/>
</dbReference>
<dbReference type="InterPro" id="IPR036909">
    <property type="entry name" value="Cyt_c-like_dom_sf"/>
</dbReference>
<organism evidence="9 10">
    <name type="scientific">Altererythrobacter ishigakiensis</name>
    <dbReference type="NCBI Taxonomy" id="476157"/>
    <lineage>
        <taxon>Bacteria</taxon>
        <taxon>Pseudomonadati</taxon>
        <taxon>Pseudomonadota</taxon>
        <taxon>Alphaproteobacteria</taxon>
        <taxon>Sphingomonadales</taxon>
        <taxon>Erythrobacteraceae</taxon>
        <taxon>Altererythrobacter</taxon>
    </lineage>
</organism>
<dbReference type="InterPro" id="IPR009056">
    <property type="entry name" value="Cyt_c-like_dom"/>
</dbReference>
<evidence type="ECO:0000256" key="1">
    <source>
        <dbReference type="ARBA" id="ARBA00022448"/>
    </source>
</evidence>
<dbReference type="EMBL" id="VLLK01000001">
    <property type="protein sequence ID" value="TWJ09174.1"/>
    <property type="molecule type" value="Genomic_DNA"/>
</dbReference>
<keyword evidence="10" id="KW-1185">Reference proteome</keyword>
<name>A0A562UU55_9SPHN</name>
<evidence type="ECO:0000256" key="5">
    <source>
        <dbReference type="ARBA" id="ARBA00023004"/>
    </source>
</evidence>
<evidence type="ECO:0000313" key="9">
    <source>
        <dbReference type="EMBL" id="TWJ09174.1"/>
    </source>
</evidence>
<gene>
    <name evidence="9" type="ORF">JN10_0798</name>
</gene>
<dbReference type="PRINTS" id="PR00604">
    <property type="entry name" value="CYTCHRMECIAB"/>
</dbReference>
<sequence length="199" mass="20702">MDDRFNTIAGWVLFAGIVGLGASIASYKYFKGERPETLGYVIEGVETESEGPAAPPPLGNLLVDATAEAGERVFAKCSACHTIEQGAANGIGPNLYAVMGAAIGSHVPGYAYSDALSGKGGNWTWEDMDAWLNNPRGYADGTKMSFAGLSDPMDRANVMAYMESFGGAPARPEAVVIEEAPAEELAADETAEGAEAAAE</sequence>
<evidence type="ECO:0000259" key="8">
    <source>
        <dbReference type="PROSITE" id="PS51007"/>
    </source>
</evidence>
<keyword evidence="1" id="KW-0813">Transport</keyword>
<dbReference type="OrthoDB" id="9805828at2"/>
<dbReference type="PANTHER" id="PTHR11961">
    <property type="entry name" value="CYTOCHROME C"/>
    <property type="match status" value="1"/>
</dbReference>
<evidence type="ECO:0000256" key="4">
    <source>
        <dbReference type="ARBA" id="ARBA00022982"/>
    </source>
</evidence>
<feature type="domain" description="Cytochrome c" evidence="8">
    <location>
        <begin position="65"/>
        <end position="166"/>
    </location>
</feature>
<dbReference type="GO" id="GO:0020037">
    <property type="term" value="F:heme binding"/>
    <property type="evidence" value="ECO:0007669"/>
    <property type="project" value="InterPro"/>
</dbReference>
<dbReference type="GO" id="GO:0009055">
    <property type="term" value="F:electron transfer activity"/>
    <property type="evidence" value="ECO:0007669"/>
    <property type="project" value="InterPro"/>
</dbReference>
<dbReference type="AlphaFoldDB" id="A0A562UU55"/>
<reference evidence="9 10" key="1">
    <citation type="submission" date="2019-07" db="EMBL/GenBank/DDBJ databases">
        <title>Genomic Encyclopedia of Archaeal and Bacterial Type Strains, Phase II (KMG-II): from individual species to whole genera.</title>
        <authorList>
            <person name="Goeker M."/>
        </authorList>
    </citation>
    <scope>NUCLEOTIDE SEQUENCE [LARGE SCALE GENOMIC DNA]</scope>
    <source>
        <strain evidence="9 10">ATCC BAA-2084</strain>
    </source>
</reference>
<protein>
    <submittedName>
        <fullName evidence="9">Cytochrome c</fullName>
    </submittedName>
</protein>
<evidence type="ECO:0000256" key="2">
    <source>
        <dbReference type="ARBA" id="ARBA00022617"/>
    </source>
</evidence>
<dbReference type="Proteomes" id="UP000320547">
    <property type="component" value="Unassembled WGS sequence"/>
</dbReference>